<organism evidence="3 4">
    <name type="scientific">Acetobacterium bakii</name>
    <dbReference type="NCBI Taxonomy" id="52689"/>
    <lineage>
        <taxon>Bacteria</taxon>
        <taxon>Bacillati</taxon>
        <taxon>Bacillota</taxon>
        <taxon>Clostridia</taxon>
        <taxon>Eubacteriales</taxon>
        <taxon>Eubacteriaceae</taxon>
        <taxon>Acetobacterium</taxon>
    </lineage>
</organism>
<gene>
    <name evidence="3" type="ORF">AKG39_07075</name>
</gene>
<dbReference type="InterPro" id="IPR022765">
    <property type="entry name" value="Dna2/Cas4_DUF83"/>
</dbReference>
<dbReference type="GO" id="GO:0016787">
    <property type="term" value="F:hydrolase activity"/>
    <property type="evidence" value="ECO:0007669"/>
    <property type="project" value="UniProtKB-KW"/>
</dbReference>
<dbReference type="InterPro" id="IPR011604">
    <property type="entry name" value="PDDEXK-like_dom_sf"/>
</dbReference>
<feature type="domain" description="DUF83" evidence="2">
    <location>
        <begin position="4"/>
        <end position="163"/>
    </location>
</feature>
<evidence type="ECO:0000259" key="2">
    <source>
        <dbReference type="Pfam" id="PF01930"/>
    </source>
</evidence>
<name>A0A0L6U1L1_9FIRM</name>
<dbReference type="Gene3D" id="3.90.320.10">
    <property type="match status" value="1"/>
</dbReference>
<keyword evidence="4" id="KW-1185">Reference proteome</keyword>
<dbReference type="PANTHER" id="PTHR37168">
    <property type="entry name" value="CRISPR-ASSOCIATED EXONUCLEASE CAS4"/>
    <property type="match status" value="1"/>
</dbReference>
<comment type="caution">
    <text evidence="3">The sequence shown here is derived from an EMBL/GenBank/DDBJ whole genome shotgun (WGS) entry which is preliminary data.</text>
</comment>
<sequence>MGITGTLVNYYIHCKRQCWLHGNRINLEDNSEDVKIGKALHAVKASESTGTEIAVENIKIDKITKDYLVEIKKSDADYEAVKWQVLFYLNILKNKGIERQGKIEFIEKNKSDRKTYYVALDDENIQKLSIIEIEIIELLNQPAPPSIAINRKCTKCAYYTYCCI</sequence>
<proteinExistence type="predicted"/>
<dbReference type="RefSeq" id="WP_050739680.1">
    <property type="nucleotide sequence ID" value="NZ_LGYO01000015.1"/>
</dbReference>
<dbReference type="Proteomes" id="UP000036873">
    <property type="component" value="Unassembled WGS sequence"/>
</dbReference>
<dbReference type="PATRIC" id="fig|52689.4.peg.523"/>
<reference evidence="4" key="1">
    <citation type="submission" date="2015-07" db="EMBL/GenBank/DDBJ databases">
        <title>Draft genome sequence of Acetobacterium bakii DSM 8293, a potential psychrophilic chemical producer through syngas fermentation.</title>
        <authorList>
            <person name="Song Y."/>
            <person name="Hwang S."/>
            <person name="Cho B.-K."/>
        </authorList>
    </citation>
    <scope>NUCLEOTIDE SEQUENCE [LARGE SCALE GENOMIC DNA]</scope>
    <source>
        <strain evidence="4">DSM 8239</strain>
    </source>
</reference>
<evidence type="ECO:0000313" key="4">
    <source>
        <dbReference type="Proteomes" id="UP000036873"/>
    </source>
</evidence>
<evidence type="ECO:0000313" key="3">
    <source>
        <dbReference type="EMBL" id="KNZ42389.1"/>
    </source>
</evidence>
<keyword evidence="1" id="KW-0378">Hydrolase</keyword>
<dbReference type="EMBL" id="LGYO01000015">
    <property type="protein sequence ID" value="KNZ42389.1"/>
    <property type="molecule type" value="Genomic_DNA"/>
</dbReference>
<dbReference type="OrthoDB" id="9794720at2"/>
<accession>A0A0L6U1L1</accession>
<dbReference type="STRING" id="52689.AKG39_07075"/>
<dbReference type="AlphaFoldDB" id="A0A0L6U1L1"/>
<evidence type="ECO:0000256" key="1">
    <source>
        <dbReference type="ARBA" id="ARBA00022801"/>
    </source>
</evidence>
<protein>
    <submittedName>
        <fullName evidence="3">CRISPR-associated protein Cas4</fullName>
    </submittedName>
</protein>
<dbReference type="PANTHER" id="PTHR37168:SF2">
    <property type="entry name" value="CRISPR-ASSOCIATED EXONUCLEASE CAS4"/>
    <property type="match status" value="1"/>
</dbReference>
<dbReference type="Pfam" id="PF01930">
    <property type="entry name" value="Cas_Cas4"/>
    <property type="match status" value="1"/>
</dbReference>